<evidence type="ECO:0000313" key="6">
    <source>
        <dbReference type="EMBL" id="TWT43008.1"/>
    </source>
</evidence>
<keyword evidence="7" id="KW-1185">Reference proteome</keyword>
<dbReference type="AlphaFoldDB" id="A0A5C5VWL4"/>
<feature type="domain" description="Motility protein B-like N-terminal" evidence="5">
    <location>
        <begin position="4"/>
        <end position="37"/>
    </location>
</feature>
<evidence type="ECO:0000259" key="5">
    <source>
        <dbReference type="Pfam" id="PF13677"/>
    </source>
</evidence>
<organism evidence="6 7">
    <name type="scientific">Thalassoglobus neptunius</name>
    <dbReference type="NCBI Taxonomy" id="1938619"/>
    <lineage>
        <taxon>Bacteria</taxon>
        <taxon>Pseudomonadati</taxon>
        <taxon>Planctomycetota</taxon>
        <taxon>Planctomycetia</taxon>
        <taxon>Planctomycetales</taxon>
        <taxon>Planctomycetaceae</taxon>
        <taxon>Thalassoglobus</taxon>
    </lineage>
</organism>
<evidence type="ECO:0000256" key="1">
    <source>
        <dbReference type="ARBA" id="ARBA00004370"/>
    </source>
</evidence>
<evidence type="ECO:0000256" key="3">
    <source>
        <dbReference type="SAM" id="MobiDB-lite"/>
    </source>
</evidence>
<feature type="region of interest" description="Disordered" evidence="3">
    <location>
        <begin position="83"/>
        <end position="102"/>
    </location>
</feature>
<comment type="caution">
    <text evidence="6">The sequence shown here is derived from an EMBL/GenBank/DDBJ whole genome shotgun (WGS) entry which is preliminary data.</text>
</comment>
<name>A0A5C5VWL4_9PLAN</name>
<evidence type="ECO:0000313" key="7">
    <source>
        <dbReference type="Proteomes" id="UP000317243"/>
    </source>
</evidence>
<comment type="subcellular location">
    <subcellularLocation>
        <location evidence="1">Membrane</location>
    </subcellularLocation>
</comment>
<dbReference type="GO" id="GO:0016020">
    <property type="term" value="C:membrane"/>
    <property type="evidence" value="ECO:0007669"/>
    <property type="project" value="UniProtKB-SubCell"/>
</dbReference>
<keyword evidence="4" id="KW-0812">Transmembrane</keyword>
<dbReference type="Proteomes" id="UP000317243">
    <property type="component" value="Unassembled WGS sequence"/>
</dbReference>
<feature type="transmembrane region" description="Helical" evidence="4">
    <location>
        <begin position="12"/>
        <end position="32"/>
    </location>
</feature>
<proteinExistence type="predicted"/>
<dbReference type="RefSeq" id="WP_146511887.1">
    <property type="nucleotide sequence ID" value="NZ_SIHI01000035.1"/>
</dbReference>
<evidence type="ECO:0000256" key="4">
    <source>
        <dbReference type="SAM" id="Phobius"/>
    </source>
</evidence>
<reference evidence="6 7" key="1">
    <citation type="submission" date="2019-02" db="EMBL/GenBank/DDBJ databases">
        <title>Deep-cultivation of Planctomycetes and their phenomic and genomic characterization uncovers novel biology.</title>
        <authorList>
            <person name="Wiegand S."/>
            <person name="Jogler M."/>
            <person name="Boedeker C."/>
            <person name="Pinto D."/>
            <person name="Vollmers J."/>
            <person name="Rivas-Marin E."/>
            <person name="Kohn T."/>
            <person name="Peeters S.H."/>
            <person name="Heuer A."/>
            <person name="Rast P."/>
            <person name="Oberbeckmann S."/>
            <person name="Bunk B."/>
            <person name="Jeske O."/>
            <person name="Meyerdierks A."/>
            <person name="Storesund J.E."/>
            <person name="Kallscheuer N."/>
            <person name="Luecker S."/>
            <person name="Lage O.M."/>
            <person name="Pohl T."/>
            <person name="Merkel B.J."/>
            <person name="Hornburger P."/>
            <person name="Mueller R.-W."/>
            <person name="Bruemmer F."/>
            <person name="Labrenz M."/>
            <person name="Spormann A.M."/>
            <person name="Op Den Camp H."/>
            <person name="Overmann J."/>
            <person name="Amann R."/>
            <person name="Jetten M.S.M."/>
            <person name="Mascher T."/>
            <person name="Medema M.H."/>
            <person name="Devos D.P."/>
            <person name="Kaster A.-K."/>
            <person name="Ovreas L."/>
            <person name="Rohde M."/>
            <person name="Galperin M.Y."/>
            <person name="Jogler C."/>
        </authorList>
    </citation>
    <scope>NUCLEOTIDE SEQUENCE [LARGE SCALE GENOMIC DNA]</scope>
    <source>
        <strain evidence="6 7">KOR42</strain>
    </source>
</reference>
<dbReference type="Pfam" id="PF13677">
    <property type="entry name" value="MotB_plug"/>
    <property type="match status" value="1"/>
</dbReference>
<evidence type="ECO:0000256" key="2">
    <source>
        <dbReference type="ARBA" id="ARBA00023136"/>
    </source>
</evidence>
<dbReference type="OrthoDB" id="251623at2"/>
<protein>
    <recommendedName>
        <fullName evidence="5">Motility protein B-like N-terminal domain-containing protein</fullName>
    </recommendedName>
</protein>
<keyword evidence="4" id="KW-1133">Transmembrane helix</keyword>
<sequence>MRRKKGAGGPNNSYLISFGDTMTALLAFFIVLNSLASEQTGVNLYSGTGSFIRATDELGVPGIFEEKLSRSPMQLDHTPPVYIVPNTSDEQSGTGPDEESDSLYIRDREQQELERVLFELERFHEHSGVEETDLGVAFDRMTPLPSSESLIDGEMRKLLIEIAPFARRKDSILKIVAWTPSPGPSVWARSAERAALLAFQISDQLQLPQKKRREIQAVSQLWPYSDIKRPSMTIIATRRRQESSF</sequence>
<keyword evidence="2 4" id="KW-0472">Membrane</keyword>
<gene>
    <name evidence="6" type="ORF">KOR42_45380</name>
</gene>
<feature type="compositionally biased region" description="Polar residues" evidence="3">
    <location>
        <begin position="85"/>
        <end position="94"/>
    </location>
</feature>
<dbReference type="InterPro" id="IPR025713">
    <property type="entry name" value="MotB-like_N_dom"/>
</dbReference>
<dbReference type="EMBL" id="SIHI01000035">
    <property type="protein sequence ID" value="TWT43008.1"/>
    <property type="molecule type" value="Genomic_DNA"/>
</dbReference>
<accession>A0A5C5VWL4</accession>